<dbReference type="InterPro" id="IPR027417">
    <property type="entry name" value="P-loop_NTPase"/>
</dbReference>
<dbReference type="Proteomes" id="UP000178302">
    <property type="component" value="Unassembled WGS sequence"/>
</dbReference>
<keyword evidence="1" id="KW-0175">Coiled coil</keyword>
<dbReference type="InterPro" id="IPR051162">
    <property type="entry name" value="T4SS_component"/>
</dbReference>
<feature type="domain" description="TraG P-loop" evidence="2">
    <location>
        <begin position="408"/>
        <end position="553"/>
    </location>
</feature>
<evidence type="ECO:0000259" key="2">
    <source>
        <dbReference type="Pfam" id="PF19044"/>
    </source>
</evidence>
<dbReference type="Pfam" id="PF19044">
    <property type="entry name" value="P-loop_TraG"/>
    <property type="match status" value="1"/>
</dbReference>
<dbReference type="EMBL" id="MHQZ01000026">
    <property type="protein sequence ID" value="OHA13671.1"/>
    <property type="molecule type" value="Genomic_DNA"/>
</dbReference>
<dbReference type="PANTHER" id="PTHR30121:SF6">
    <property type="entry name" value="SLR6007 PROTEIN"/>
    <property type="match status" value="1"/>
</dbReference>
<dbReference type="Pfam" id="PF12846">
    <property type="entry name" value="AAA_10"/>
    <property type="match status" value="1"/>
</dbReference>
<dbReference type="InterPro" id="IPR043964">
    <property type="entry name" value="P-loop_TraG"/>
</dbReference>
<feature type="coiled-coil region" evidence="1">
    <location>
        <begin position="98"/>
        <end position="177"/>
    </location>
</feature>
<protein>
    <submittedName>
        <fullName evidence="3">Conjugal transfer protein TraC</fullName>
    </submittedName>
</protein>
<organism evidence="3 4">
    <name type="scientific">Candidatus Tagabacteria bacterium RIFCSPLOWO2_01_FULL_39_11</name>
    <dbReference type="NCBI Taxonomy" id="1802295"/>
    <lineage>
        <taxon>Bacteria</taxon>
        <taxon>Candidatus Tagaibacteriota</taxon>
    </lineage>
</organism>
<proteinExistence type="predicted"/>
<comment type="caution">
    <text evidence="3">The sequence shown here is derived from an EMBL/GenBank/DDBJ whole genome shotgun (WGS) entry which is preliminary data.</text>
</comment>
<evidence type="ECO:0000313" key="3">
    <source>
        <dbReference type="EMBL" id="OHA13671.1"/>
    </source>
</evidence>
<dbReference type="SUPFAM" id="SSF52540">
    <property type="entry name" value="P-loop containing nucleoside triphosphate hydrolases"/>
    <property type="match status" value="1"/>
</dbReference>
<dbReference type="Gene3D" id="3.40.50.300">
    <property type="entry name" value="P-loop containing nucleotide triphosphate hydrolases"/>
    <property type="match status" value="1"/>
</dbReference>
<dbReference type="Gene3D" id="1.10.8.730">
    <property type="match status" value="1"/>
</dbReference>
<evidence type="ECO:0000313" key="4">
    <source>
        <dbReference type="Proteomes" id="UP000178302"/>
    </source>
</evidence>
<dbReference type="NCBIfam" id="NF045971">
    <property type="entry name" value="conju_CD1110"/>
    <property type="match status" value="1"/>
</dbReference>
<evidence type="ECO:0000256" key="1">
    <source>
        <dbReference type="SAM" id="Coils"/>
    </source>
</evidence>
<name>A0A1G2LSA3_9BACT</name>
<accession>A0A1G2LSA3</accession>
<gene>
    <name evidence="3" type="ORF">A2909_02060</name>
</gene>
<sequence>MSLLDILKKQKSKEETILPVFPEQIREEGVLELQDIIAPSALEINSNYIKLGEKILRTIFVFSYPRFLSTGWLSPIINLDKIFDISIFAHPINTASILRQLQKKVAEVQAQISEREEKGFVRDPILDTAYQDLEKLRDELQQSREKLFNIGLYMTVYADTLEELNKNETEIRSLLEAKLIYTKPALFQQKEGLESVFPFATDKLMVNSKMNTSPLSSVFPFVSFDLTSDKGIMYGINRHNSSLVLFDRFSLENYNSVLFGKAGGGKSYFAKLEILRSLMFGTEVIIIDPEREYEYLAETVEGDYFNISLTSDHHINPFDLPPPREDESPADILRSNIINLVGFFRILLGGLTPEEDAVLDRAITETYAARDITPDSNFSDVPPPLLSDLELVLANMQGGESLAERLKKYTQGTWSGFLNQQTNVKIDKKLVVFSIRDMEDELRPIAMYLIIHHIWNAIRKEIKKRLLVVDEAWLIMKSEDGASFLFGIAKRARKYFLGLSTITQDVGDFLNSPYGKPIITNSSIQILLKQSPTTIDTLKEIFNLTDEEKFLLLESDVGEGLFFAGLKHIAIKIVASYTEDQIITSDPAQLLAIRKAKEEFENSNE</sequence>
<dbReference type="PANTHER" id="PTHR30121">
    <property type="entry name" value="UNCHARACTERIZED PROTEIN YJGR-RELATED"/>
    <property type="match status" value="1"/>
</dbReference>
<dbReference type="AlphaFoldDB" id="A0A1G2LSA3"/>
<reference evidence="3 4" key="1">
    <citation type="journal article" date="2016" name="Nat. Commun.">
        <title>Thousands of microbial genomes shed light on interconnected biogeochemical processes in an aquifer system.</title>
        <authorList>
            <person name="Anantharaman K."/>
            <person name="Brown C.T."/>
            <person name="Hug L.A."/>
            <person name="Sharon I."/>
            <person name="Castelle C.J."/>
            <person name="Probst A.J."/>
            <person name="Thomas B.C."/>
            <person name="Singh A."/>
            <person name="Wilkins M.J."/>
            <person name="Karaoz U."/>
            <person name="Brodie E.L."/>
            <person name="Williams K.H."/>
            <person name="Hubbard S.S."/>
            <person name="Banfield J.F."/>
        </authorList>
    </citation>
    <scope>NUCLEOTIDE SEQUENCE [LARGE SCALE GENOMIC DNA]</scope>
</reference>